<dbReference type="EMBL" id="JXKD01000001">
    <property type="protein sequence ID" value="OJG12287.1"/>
    <property type="molecule type" value="Genomic_DNA"/>
</dbReference>
<evidence type="ECO:0000256" key="1">
    <source>
        <dbReference type="ARBA" id="ARBA00000677"/>
    </source>
</evidence>
<comment type="catalytic activity">
    <reaction evidence="1 7">
        <text>Cleavage of hydrophobic, N-terminal signal or leader sequences from secreted and periplasmic proteins.</text>
        <dbReference type="EC" id="3.4.21.89"/>
    </reaction>
</comment>
<keyword evidence="10" id="KW-1185">Reference proteome</keyword>
<comment type="subcellular location">
    <subcellularLocation>
        <location evidence="2">Cell membrane</location>
        <topology evidence="2">Single-pass type II membrane protein</topology>
    </subcellularLocation>
    <subcellularLocation>
        <location evidence="7">Membrane</location>
        <topology evidence="7">Single-pass type II membrane protein</topology>
    </subcellularLocation>
</comment>
<evidence type="ECO:0000256" key="7">
    <source>
        <dbReference type="RuleBase" id="RU362042"/>
    </source>
</evidence>
<gene>
    <name evidence="9" type="ORF">RU93_GL000217</name>
</gene>
<evidence type="ECO:0000313" key="10">
    <source>
        <dbReference type="Proteomes" id="UP000182149"/>
    </source>
</evidence>
<name>A0A1L8QXQ8_9ENTE</name>
<accession>A0A1L8QXQ8</accession>
<dbReference type="CDD" id="cd06530">
    <property type="entry name" value="S26_SPase_I"/>
    <property type="match status" value="1"/>
</dbReference>
<dbReference type="GO" id="GO:0004252">
    <property type="term" value="F:serine-type endopeptidase activity"/>
    <property type="evidence" value="ECO:0007669"/>
    <property type="project" value="InterPro"/>
</dbReference>
<dbReference type="EC" id="3.4.21.89" evidence="4 7"/>
<evidence type="ECO:0000259" key="8">
    <source>
        <dbReference type="Pfam" id="PF10502"/>
    </source>
</evidence>
<comment type="similarity">
    <text evidence="3 7">Belongs to the peptidase S26 family.</text>
</comment>
<feature type="domain" description="Peptidase S26" evidence="8">
    <location>
        <begin position="9"/>
        <end position="162"/>
    </location>
</feature>
<feature type="active site" evidence="6">
    <location>
        <position position="35"/>
    </location>
</feature>
<dbReference type="InterPro" id="IPR036286">
    <property type="entry name" value="LexA/Signal_pep-like_sf"/>
</dbReference>
<dbReference type="GO" id="GO:0009003">
    <property type="term" value="F:signal peptidase activity"/>
    <property type="evidence" value="ECO:0007669"/>
    <property type="project" value="UniProtKB-EC"/>
</dbReference>
<organism evidence="9 10">
    <name type="scientific">Enterococcus aquimarinus</name>
    <dbReference type="NCBI Taxonomy" id="328396"/>
    <lineage>
        <taxon>Bacteria</taxon>
        <taxon>Bacillati</taxon>
        <taxon>Bacillota</taxon>
        <taxon>Bacilli</taxon>
        <taxon>Lactobacillales</taxon>
        <taxon>Enterococcaceae</taxon>
        <taxon>Enterococcus</taxon>
    </lineage>
</organism>
<dbReference type="Gene3D" id="2.10.109.10">
    <property type="entry name" value="Umud Fragment, subunit A"/>
    <property type="match status" value="1"/>
</dbReference>
<dbReference type="InterPro" id="IPR019757">
    <property type="entry name" value="Pept_S26A_signal_pept_1_Lys-AS"/>
</dbReference>
<dbReference type="PANTHER" id="PTHR43390:SF1">
    <property type="entry name" value="CHLOROPLAST PROCESSING PEPTIDASE"/>
    <property type="match status" value="1"/>
</dbReference>
<evidence type="ECO:0000256" key="6">
    <source>
        <dbReference type="PIRSR" id="PIRSR600223-1"/>
    </source>
</evidence>
<dbReference type="InterPro" id="IPR019758">
    <property type="entry name" value="Pept_S26A_signal_pept_1_CS"/>
</dbReference>
<dbReference type="SUPFAM" id="SSF51306">
    <property type="entry name" value="LexA/Signal peptidase"/>
    <property type="match status" value="1"/>
</dbReference>
<dbReference type="Proteomes" id="UP000182149">
    <property type="component" value="Unassembled WGS sequence"/>
</dbReference>
<protein>
    <recommendedName>
        <fullName evidence="4 7">Signal peptidase I</fullName>
        <ecNumber evidence="4 7">3.4.21.89</ecNumber>
    </recommendedName>
</protein>
<evidence type="ECO:0000256" key="2">
    <source>
        <dbReference type="ARBA" id="ARBA00004401"/>
    </source>
</evidence>
<dbReference type="OrthoDB" id="9802919at2"/>
<dbReference type="InterPro" id="IPR000223">
    <property type="entry name" value="Pept_S26A_signal_pept_1"/>
</dbReference>
<keyword evidence="7" id="KW-0645">Protease</keyword>
<dbReference type="GO" id="GO:0005886">
    <property type="term" value="C:plasma membrane"/>
    <property type="evidence" value="ECO:0007669"/>
    <property type="project" value="UniProtKB-SubCell"/>
</dbReference>
<dbReference type="RefSeq" id="WP_071873767.1">
    <property type="nucleotide sequence ID" value="NZ_JBHSHF010000002.1"/>
</dbReference>
<feature type="active site" evidence="6">
    <location>
        <position position="73"/>
    </location>
</feature>
<evidence type="ECO:0000256" key="5">
    <source>
        <dbReference type="ARBA" id="ARBA00022801"/>
    </source>
</evidence>
<dbReference type="STRING" id="328396.RU93_GL000217"/>
<keyword evidence="5 7" id="KW-0378">Hydrolase</keyword>
<dbReference type="AlphaFoldDB" id="A0A1L8QXQ8"/>
<dbReference type="PRINTS" id="PR00727">
    <property type="entry name" value="LEADERPTASE"/>
</dbReference>
<dbReference type="PANTHER" id="PTHR43390">
    <property type="entry name" value="SIGNAL PEPTIDASE I"/>
    <property type="match status" value="1"/>
</dbReference>
<evidence type="ECO:0000256" key="4">
    <source>
        <dbReference type="ARBA" id="ARBA00013208"/>
    </source>
</evidence>
<sequence length="171" mass="20223">MFRKKLIKWSPVILCLLLFIGFLRYIVPVVVKGDSMVPNLMENQRLFVLKRRQLDRFDIIVFREEETNKPLIKRVIGLPGETIRYENDILYVDGKKIEEPFLADLKTTLAKNTVLTDDIFETRIPYDAYFVLGDNRKISRDSRIFGVVIQEEVIGEVKFRFWPPNKINRFP</sequence>
<proteinExistence type="inferred from homology"/>
<comment type="caution">
    <text evidence="9">The sequence shown here is derived from an EMBL/GenBank/DDBJ whole genome shotgun (WGS) entry which is preliminary data.</text>
</comment>
<evidence type="ECO:0000313" key="9">
    <source>
        <dbReference type="EMBL" id="OJG12287.1"/>
    </source>
</evidence>
<dbReference type="Pfam" id="PF10502">
    <property type="entry name" value="Peptidase_S26"/>
    <property type="match status" value="1"/>
</dbReference>
<dbReference type="NCBIfam" id="TIGR02227">
    <property type="entry name" value="sigpep_I_bact"/>
    <property type="match status" value="1"/>
</dbReference>
<evidence type="ECO:0000256" key="3">
    <source>
        <dbReference type="ARBA" id="ARBA00009370"/>
    </source>
</evidence>
<dbReference type="PROSITE" id="PS00760">
    <property type="entry name" value="SPASE_I_2"/>
    <property type="match status" value="1"/>
</dbReference>
<dbReference type="PROSITE" id="PS00761">
    <property type="entry name" value="SPASE_I_3"/>
    <property type="match status" value="1"/>
</dbReference>
<dbReference type="InterPro" id="IPR019533">
    <property type="entry name" value="Peptidase_S26"/>
</dbReference>
<dbReference type="GO" id="GO:0006465">
    <property type="term" value="P:signal peptide processing"/>
    <property type="evidence" value="ECO:0007669"/>
    <property type="project" value="InterPro"/>
</dbReference>
<reference evidence="9 10" key="1">
    <citation type="submission" date="2014-12" db="EMBL/GenBank/DDBJ databases">
        <title>Draft genome sequences of 29 type strains of Enterococci.</title>
        <authorList>
            <person name="Zhong Z."/>
            <person name="Sun Z."/>
            <person name="Liu W."/>
            <person name="Zhang W."/>
            <person name="Zhang H."/>
        </authorList>
    </citation>
    <scope>NUCLEOTIDE SEQUENCE [LARGE SCALE GENOMIC DNA]</scope>
    <source>
        <strain evidence="9 10">DSM 17690</strain>
    </source>
</reference>